<dbReference type="EMBL" id="JACRSX010000024">
    <property type="protein sequence ID" value="MBC8563499.1"/>
    <property type="molecule type" value="Genomic_DNA"/>
</dbReference>
<dbReference type="Pfam" id="PF25043">
    <property type="entry name" value="DUF7788"/>
    <property type="match status" value="1"/>
</dbReference>
<comment type="caution">
    <text evidence="3">The sequence shown here is derived from an EMBL/GenBank/DDBJ whole genome shotgun (WGS) entry which is preliminary data.</text>
</comment>
<dbReference type="Gene3D" id="3.40.50.410">
    <property type="entry name" value="von Willebrand factor, type A domain"/>
    <property type="match status" value="1"/>
</dbReference>
<feature type="domain" description="DUF2828" evidence="1">
    <location>
        <begin position="149"/>
        <end position="309"/>
    </location>
</feature>
<reference evidence="3 4" key="1">
    <citation type="submission" date="2020-08" db="EMBL/GenBank/DDBJ databases">
        <title>Genome public.</title>
        <authorList>
            <person name="Liu C."/>
            <person name="Sun Q."/>
        </authorList>
    </citation>
    <scope>NUCLEOTIDE SEQUENCE [LARGE SCALE GENOMIC DNA]</scope>
    <source>
        <strain evidence="3 4">NSJ-37</strain>
    </source>
</reference>
<dbReference type="InterPro" id="IPR058580">
    <property type="entry name" value="DUF2828"/>
</dbReference>
<protein>
    <submittedName>
        <fullName evidence="3">DUF2828 family protein</fullName>
    </submittedName>
</protein>
<dbReference type="InterPro" id="IPR036465">
    <property type="entry name" value="vWFA_dom_sf"/>
</dbReference>
<name>A0ABR7N4M2_9FIRM</name>
<evidence type="ECO:0000259" key="1">
    <source>
        <dbReference type="Pfam" id="PF11443"/>
    </source>
</evidence>
<dbReference type="PANTHER" id="PTHR31373:SF27">
    <property type="entry name" value="TROVE DOMAIN-CONTAINING PROTEIN"/>
    <property type="match status" value="1"/>
</dbReference>
<dbReference type="InterPro" id="IPR011205">
    <property type="entry name" value="UCP015417_vWA"/>
</dbReference>
<dbReference type="RefSeq" id="WP_249298531.1">
    <property type="nucleotide sequence ID" value="NZ_JACRSX010000024.1"/>
</dbReference>
<dbReference type="PANTHER" id="PTHR31373">
    <property type="entry name" value="OS06G0652100 PROTEIN"/>
    <property type="match status" value="1"/>
</dbReference>
<sequence>MKRAFWFDESYTDQQMVDAMRTKKIHAVHFMKRYKNRSVTENGAMGYRTTGKALLDLNFKVSYLRDSDEEYIVEEFIKAYHESPKYAVKWLFYLRDILEGLGERRTFRICLKYLAKSHFDIAKAVLPYIPQYGRYDDALVLLETELAGNVASMYRRQLAQDLKDMGQHRPVSLLAKWLPSINTSSAQTRKYAGILCRYFQMSPKVYRQTLSKLRAYSNVVESKMSALNWSEIDYETVPAKANMIYDKAFEKHDIYRRYLYLIKVFMGDGKLNTNGLMPYEIVHRITKNGFYGGLREDNLAEMLWKKIIEDGFKNEWGFEDAIVVADGSGSMYAKASGSSSVLAIEICNSLAIYFAEQLKGVFHNKAITFSGHPEFIDLQDDTSLRDKLEIMRAYSDVANTNIEAVFNLILDMAKCQNVPREELPKQVLIISDMEFDQATASGYVPWENEKWDRPNETLFRKIERRYQENGYRMPRLIFWNVCGRTNTIPKVDNEEGLCLLSGFSQNAMRVAANKQKKDPYEALIALLDSPRYRVIGEAIKIEDNP</sequence>
<organism evidence="3 4">
    <name type="scientific">Jutongia huaianensis</name>
    <dbReference type="NCBI Taxonomy" id="2763668"/>
    <lineage>
        <taxon>Bacteria</taxon>
        <taxon>Bacillati</taxon>
        <taxon>Bacillota</taxon>
        <taxon>Clostridia</taxon>
        <taxon>Lachnospirales</taxon>
        <taxon>Lachnospiraceae</taxon>
        <taxon>Jutongia</taxon>
    </lineage>
</organism>
<dbReference type="SUPFAM" id="SSF53300">
    <property type="entry name" value="vWA-like"/>
    <property type="match status" value="1"/>
</dbReference>
<dbReference type="Proteomes" id="UP000606193">
    <property type="component" value="Unassembled WGS sequence"/>
</dbReference>
<evidence type="ECO:0000313" key="4">
    <source>
        <dbReference type="Proteomes" id="UP000606193"/>
    </source>
</evidence>
<proteinExistence type="predicted"/>
<evidence type="ECO:0000259" key="2">
    <source>
        <dbReference type="Pfam" id="PF25043"/>
    </source>
</evidence>
<dbReference type="PIRSF" id="PIRSF015417">
    <property type="entry name" value="T31B5_30_vWA"/>
    <property type="match status" value="1"/>
</dbReference>
<keyword evidence="4" id="KW-1185">Reference proteome</keyword>
<feature type="domain" description="DUF7788" evidence="2">
    <location>
        <begin position="321"/>
        <end position="516"/>
    </location>
</feature>
<gene>
    <name evidence="3" type="ORF">H8704_12845</name>
</gene>
<dbReference type="InterPro" id="IPR056690">
    <property type="entry name" value="DUF7788"/>
</dbReference>
<accession>A0ABR7N4M2</accession>
<dbReference type="Pfam" id="PF11443">
    <property type="entry name" value="DUF2828"/>
    <property type="match status" value="2"/>
</dbReference>
<feature type="domain" description="DUF2828" evidence="1">
    <location>
        <begin position="40"/>
        <end position="118"/>
    </location>
</feature>
<evidence type="ECO:0000313" key="3">
    <source>
        <dbReference type="EMBL" id="MBC8563499.1"/>
    </source>
</evidence>